<evidence type="ECO:0000313" key="2">
    <source>
        <dbReference type="Proteomes" id="UP000217144"/>
    </source>
</evidence>
<protein>
    <submittedName>
        <fullName evidence="1">Elongation factor G-like protein</fullName>
    </submittedName>
</protein>
<organism evidence="1 2">
    <name type="scientific">Candidatus Planktophila lacus</name>
    <dbReference type="NCBI Taxonomy" id="1884913"/>
    <lineage>
        <taxon>Bacteria</taxon>
        <taxon>Bacillati</taxon>
        <taxon>Actinomycetota</taxon>
        <taxon>Actinomycetes</taxon>
        <taxon>Candidatus Nanopelagicales</taxon>
        <taxon>Candidatus Nanopelagicaceae</taxon>
        <taxon>Candidatus Planktophila</taxon>
    </lineage>
</organism>
<dbReference type="GO" id="GO:0003746">
    <property type="term" value="F:translation elongation factor activity"/>
    <property type="evidence" value="ECO:0007669"/>
    <property type="project" value="UniProtKB-KW"/>
</dbReference>
<dbReference type="Proteomes" id="UP000217144">
    <property type="component" value="Chromosome"/>
</dbReference>
<accession>A0AAC9YQR9</accession>
<proteinExistence type="predicted"/>
<sequence length="197" mass="21390">MSSERDSASPRIHIYGHVSSQPKALAELFGAVHSNEPIAESELAIFAINPAAGIDQETIDLWTTLSDFQLPRLVVVNELEGSDSDFDDAVLLANRVFDPLVTPYLVLHDDAGNPSALIDLETLEIIDYSQSPISRRDSDAEHKELVADFRSEYLEAVEDAGESAFEAGLLFPAIPVVISKGIGLDIVNAFIARAVRS</sequence>
<keyword evidence="1" id="KW-0648">Protein biosynthesis</keyword>
<keyword evidence="1" id="KW-0251">Elongation factor</keyword>
<dbReference type="AlphaFoldDB" id="A0AAC9YQR9"/>
<dbReference type="KEGG" id="plan:A1s21148_03935"/>
<dbReference type="RefSeq" id="WP_095671164.1">
    <property type="nucleotide sequence ID" value="NZ_CP016769.1"/>
</dbReference>
<gene>
    <name evidence="1" type="ORF">A1s21148_03935</name>
</gene>
<name>A0AAC9YQR9_9ACTN</name>
<dbReference type="Gene3D" id="3.40.50.300">
    <property type="entry name" value="P-loop containing nucleotide triphosphate hydrolases"/>
    <property type="match status" value="1"/>
</dbReference>
<dbReference type="InterPro" id="IPR027417">
    <property type="entry name" value="P-loop_NTPase"/>
</dbReference>
<reference evidence="1 2" key="1">
    <citation type="submission" date="2016-07" db="EMBL/GenBank/DDBJ databases">
        <title>High microdiversification within the ubiquitous acI lineage of Actinobacteria.</title>
        <authorList>
            <person name="Neuenschwander S.M."/>
            <person name="Salcher M."/>
            <person name="Ghai R."/>
            <person name="Pernthaler J."/>
        </authorList>
    </citation>
    <scope>NUCLEOTIDE SEQUENCE [LARGE SCALE GENOMIC DNA]</scope>
    <source>
        <strain evidence="1">MMS-21-148</strain>
    </source>
</reference>
<dbReference type="EMBL" id="CP016769">
    <property type="protein sequence ID" value="ASY10675.1"/>
    <property type="molecule type" value="Genomic_DNA"/>
</dbReference>
<keyword evidence="2" id="KW-1185">Reference proteome</keyword>
<dbReference type="SUPFAM" id="SSF52540">
    <property type="entry name" value="P-loop containing nucleoside triphosphate hydrolases"/>
    <property type="match status" value="1"/>
</dbReference>
<evidence type="ECO:0000313" key="1">
    <source>
        <dbReference type="EMBL" id="ASY10675.1"/>
    </source>
</evidence>